<dbReference type="AlphaFoldDB" id="A0A2H3J2I0"/>
<sequence length="259" mass="28285">MESQLQNKELNKLLAAHTKLDRRIAEKRSRKAVPLALHITDPVQGLSVPSTLTTLAPGLQFGKKKYLQAANHVEPILTSTLTRLTPLANLSIEYPGFDVYYDIKKMSSSAAAASGSIAASGSGGVINPVDNPFGTKSPKDINIHLPEPSVHGDEEEEEEEAGEDEMKVLDPLLFPREFGAFASPSFKYEAPPALTAVQAEERILGNLDASVSVRYHPEVIANAVNDSIWSSTHITHAYARQVKNWGVIRNLYIFILSTV</sequence>
<evidence type="ECO:0000313" key="2">
    <source>
        <dbReference type="EMBL" id="PCH32949.1"/>
    </source>
</evidence>
<reference evidence="2 3" key="1">
    <citation type="journal article" date="2012" name="Science">
        <title>The Paleozoic origin of enzymatic lignin decomposition reconstructed from 31 fungal genomes.</title>
        <authorList>
            <person name="Floudas D."/>
            <person name="Binder M."/>
            <person name="Riley R."/>
            <person name="Barry K."/>
            <person name="Blanchette R.A."/>
            <person name="Henrissat B."/>
            <person name="Martinez A.T."/>
            <person name="Otillar R."/>
            <person name="Spatafora J.W."/>
            <person name="Yadav J.S."/>
            <person name="Aerts A."/>
            <person name="Benoit I."/>
            <person name="Boyd A."/>
            <person name="Carlson A."/>
            <person name="Copeland A."/>
            <person name="Coutinho P.M."/>
            <person name="de Vries R.P."/>
            <person name="Ferreira P."/>
            <person name="Findley K."/>
            <person name="Foster B."/>
            <person name="Gaskell J."/>
            <person name="Glotzer D."/>
            <person name="Gorecki P."/>
            <person name="Heitman J."/>
            <person name="Hesse C."/>
            <person name="Hori C."/>
            <person name="Igarashi K."/>
            <person name="Jurgens J.A."/>
            <person name="Kallen N."/>
            <person name="Kersten P."/>
            <person name="Kohler A."/>
            <person name="Kuees U."/>
            <person name="Kumar T.K.A."/>
            <person name="Kuo A."/>
            <person name="LaButti K."/>
            <person name="Larrondo L.F."/>
            <person name="Lindquist E."/>
            <person name="Ling A."/>
            <person name="Lombard V."/>
            <person name="Lucas S."/>
            <person name="Lundell T."/>
            <person name="Martin R."/>
            <person name="McLaughlin D.J."/>
            <person name="Morgenstern I."/>
            <person name="Morin E."/>
            <person name="Murat C."/>
            <person name="Nagy L.G."/>
            <person name="Nolan M."/>
            <person name="Ohm R.A."/>
            <person name="Patyshakuliyeva A."/>
            <person name="Rokas A."/>
            <person name="Ruiz-Duenas F.J."/>
            <person name="Sabat G."/>
            <person name="Salamov A."/>
            <person name="Samejima M."/>
            <person name="Schmutz J."/>
            <person name="Slot J.C."/>
            <person name="St John F."/>
            <person name="Stenlid J."/>
            <person name="Sun H."/>
            <person name="Sun S."/>
            <person name="Syed K."/>
            <person name="Tsang A."/>
            <person name="Wiebenga A."/>
            <person name="Young D."/>
            <person name="Pisabarro A."/>
            <person name="Eastwood D.C."/>
            <person name="Martin F."/>
            <person name="Cullen D."/>
            <person name="Grigoriev I.V."/>
            <person name="Hibbett D.S."/>
        </authorList>
    </citation>
    <scope>NUCLEOTIDE SEQUENCE [LARGE SCALE GENOMIC DNA]</scope>
    <source>
        <strain evidence="2 3">MD-104</strain>
    </source>
</reference>
<keyword evidence="3" id="KW-1185">Reference proteome</keyword>
<gene>
    <name evidence="2" type="ORF">WOLCODRAFT_147056</name>
</gene>
<dbReference type="Proteomes" id="UP000218811">
    <property type="component" value="Unassembled WGS sequence"/>
</dbReference>
<proteinExistence type="predicted"/>
<name>A0A2H3J2I0_WOLCO</name>
<evidence type="ECO:0000256" key="1">
    <source>
        <dbReference type="SAM" id="MobiDB-lite"/>
    </source>
</evidence>
<protein>
    <submittedName>
        <fullName evidence="2">Uncharacterized protein</fullName>
    </submittedName>
</protein>
<organism evidence="2 3">
    <name type="scientific">Wolfiporia cocos (strain MD-104)</name>
    <name type="common">Brown rot fungus</name>
    <dbReference type="NCBI Taxonomy" id="742152"/>
    <lineage>
        <taxon>Eukaryota</taxon>
        <taxon>Fungi</taxon>
        <taxon>Dikarya</taxon>
        <taxon>Basidiomycota</taxon>
        <taxon>Agaricomycotina</taxon>
        <taxon>Agaricomycetes</taxon>
        <taxon>Polyporales</taxon>
        <taxon>Phaeolaceae</taxon>
        <taxon>Wolfiporia</taxon>
    </lineage>
</organism>
<feature type="region of interest" description="Disordered" evidence="1">
    <location>
        <begin position="136"/>
        <end position="164"/>
    </location>
</feature>
<evidence type="ECO:0000313" key="3">
    <source>
        <dbReference type="Proteomes" id="UP000218811"/>
    </source>
</evidence>
<accession>A0A2H3J2I0</accession>
<feature type="compositionally biased region" description="Acidic residues" evidence="1">
    <location>
        <begin position="153"/>
        <end position="163"/>
    </location>
</feature>
<dbReference type="EMBL" id="KB467831">
    <property type="protein sequence ID" value="PCH32949.1"/>
    <property type="molecule type" value="Genomic_DNA"/>
</dbReference>